<evidence type="ECO:0000256" key="1">
    <source>
        <dbReference type="SAM" id="MobiDB-lite"/>
    </source>
</evidence>
<proteinExistence type="predicted"/>
<dbReference type="OrthoDB" id="109543at2759"/>
<gene>
    <name evidence="3" type="ORF">ONB1V03_LOCUS14323</name>
</gene>
<keyword evidence="4" id="KW-1185">Reference proteome</keyword>
<sequence>MMAIRKLFRLKTGSSSRSVGSKDNSSKRSKKSSTSSSSPSSHSSSPTPHNSSSQSTRICLVSGHSTARNHQIVPTSDQPMSQSEPNKPSIKPSNCTIRSRRLLKEYRELSRSLHNTDNAFTPYSVDLVNDSLNEWNIKVYQFDTDSQFYKDMQELNVEYVLLNATFPENYPFAPPFVRVVSPHIEKDQVWEVWDVS</sequence>
<dbReference type="InterPro" id="IPR000608">
    <property type="entry name" value="UBC"/>
</dbReference>
<feature type="compositionally biased region" description="Polar residues" evidence="1">
    <location>
        <begin position="12"/>
        <end position="23"/>
    </location>
</feature>
<protein>
    <recommendedName>
        <fullName evidence="2">UBC core domain-containing protein</fullName>
    </recommendedName>
</protein>
<dbReference type="AlphaFoldDB" id="A0A7R9QTA0"/>
<evidence type="ECO:0000313" key="3">
    <source>
        <dbReference type="EMBL" id="CAD7657698.1"/>
    </source>
</evidence>
<dbReference type="CDD" id="cd23802">
    <property type="entry name" value="UBCc_UBE2Q"/>
    <property type="match status" value="1"/>
</dbReference>
<accession>A0A7R9QTA0</accession>
<feature type="region of interest" description="Disordered" evidence="1">
    <location>
        <begin position="1"/>
        <end position="56"/>
    </location>
</feature>
<name>A0A7R9QTA0_9ACAR</name>
<organism evidence="3">
    <name type="scientific">Oppiella nova</name>
    <dbReference type="NCBI Taxonomy" id="334625"/>
    <lineage>
        <taxon>Eukaryota</taxon>
        <taxon>Metazoa</taxon>
        <taxon>Ecdysozoa</taxon>
        <taxon>Arthropoda</taxon>
        <taxon>Chelicerata</taxon>
        <taxon>Arachnida</taxon>
        <taxon>Acari</taxon>
        <taxon>Acariformes</taxon>
        <taxon>Sarcoptiformes</taxon>
        <taxon>Oribatida</taxon>
        <taxon>Brachypylina</taxon>
        <taxon>Oppioidea</taxon>
        <taxon>Oppiidae</taxon>
        <taxon>Oppiella</taxon>
    </lineage>
</organism>
<dbReference type="EMBL" id="OC928326">
    <property type="protein sequence ID" value="CAD7657698.1"/>
    <property type="molecule type" value="Genomic_DNA"/>
</dbReference>
<dbReference type="Gene3D" id="3.10.110.10">
    <property type="entry name" value="Ubiquitin Conjugating Enzyme"/>
    <property type="match status" value="1"/>
</dbReference>
<dbReference type="Proteomes" id="UP000728032">
    <property type="component" value="Unassembled WGS sequence"/>
</dbReference>
<feature type="compositionally biased region" description="Low complexity" evidence="1">
    <location>
        <begin position="32"/>
        <end position="56"/>
    </location>
</feature>
<dbReference type="EMBL" id="CAJPVJ010013501">
    <property type="protein sequence ID" value="CAG2174884.1"/>
    <property type="molecule type" value="Genomic_DNA"/>
</dbReference>
<evidence type="ECO:0000259" key="2">
    <source>
        <dbReference type="PROSITE" id="PS50127"/>
    </source>
</evidence>
<dbReference type="InterPro" id="IPR016135">
    <property type="entry name" value="UBQ-conjugating_enzyme/RWD"/>
</dbReference>
<feature type="region of interest" description="Disordered" evidence="1">
    <location>
        <begin position="71"/>
        <end position="94"/>
    </location>
</feature>
<feature type="domain" description="UBC core" evidence="2">
    <location>
        <begin position="97"/>
        <end position="196"/>
    </location>
</feature>
<reference evidence="3" key="1">
    <citation type="submission" date="2020-11" db="EMBL/GenBank/DDBJ databases">
        <authorList>
            <person name="Tran Van P."/>
        </authorList>
    </citation>
    <scope>NUCLEOTIDE SEQUENCE</scope>
</reference>
<evidence type="ECO:0000313" key="4">
    <source>
        <dbReference type="Proteomes" id="UP000728032"/>
    </source>
</evidence>
<dbReference type="PROSITE" id="PS50127">
    <property type="entry name" value="UBC_2"/>
    <property type="match status" value="1"/>
</dbReference>
<dbReference type="SUPFAM" id="SSF54495">
    <property type="entry name" value="UBC-like"/>
    <property type="match status" value="1"/>
</dbReference>